<dbReference type="PANTHER" id="PTHR11739:SF8">
    <property type="entry name" value="CITRATE SYNTHASE, MITOCHONDRIAL"/>
    <property type="match status" value="1"/>
</dbReference>
<proteinExistence type="predicted"/>
<reference evidence="1 2" key="1">
    <citation type="submission" date="2018-08" db="EMBL/GenBank/DDBJ databases">
        <authorList>
            <person name="Laetsch R D."/>
            <person name="Stevens L."/>
            <person name="Kumar S."/>
            <person name="Blaxter L. M."/>
        </authorList>
    </citation>
    <scope>NUCLEOTIDE SEQUENCE [LARGE SCALE GENOMIC DNA]</scope>
</reference>
<feature type="non-terminal residue" evidence="1">
    <location>
        <position position="1"/>
    </location>
</feature>
<dbReference type="Gene3D" id="1.10.580.10">
    <property type="entry name" value="Citrate Synthase, domain 1"/>
    <property type="match status" value="1"/>
</dbReference>
<evidence type="ECO:0000313" key="1">
    <source>
        <dbReference type="EMBL" id="VDN00636.1"/>
    </source>
</evidence>
<sequence length="115" mass="13292">KEWAAHADLPKHVEQMICNFPNNLHPMAQFVSAIAALNCESKFAEAYSSGVKKVRYWEFVYDDAMKLLAKLPTIAALIYRNLYRDGKFLNSLNKFSYSSMNMQLYLDSLYHFIGN</sequence>
<dbReference type="GO" id="GO:0005975">
    <property type="term" value="P:carbohydrate metabolic process"/>
    <property type="evidence" value="ECO:0007669"/>
    <property type="project" value="TreeGrafter"/>
</dbReference>
<keyword evidence="2" id="KW-1185">Reference proteome</keyword>
<dbReference type="GO" id="GO:0046912">
    <property type="term" value="F:acyltransferase activity, acyl groups converted into alkyl on transfer"/>
    <property type="evidence" value="ECO:0007669"/>
    <property type="project" value="InterPro"/>
</dbReference>
<dbReference type="GO" id="GO:0005759">
    <property type="term" value="C:mitochondrial matrix"/>
    <property type="evidence" value="ECO:0007669"/>
    <property type="project" value="TreeGrafter"/>
</dbReference>
<dbReference type="SUPFAM" id="SSF48256">
    <property type="entry name" value="Citrate synthase"/>
    <property type="match status" value="1"/>
</dbReference>
<protein>
    <recommendedName>
        <fullName evidence="3">Citrate synthase</fullName>
    </recommendedName>
</protein>
<gene>
    <name evidence="1" type="ORF">NOO_LOCUS13203</name>
</gene>
<evidence type="ECO:0000313" key="2">
    <source>
        <dbReference type="Proteomes" id="UP000271087"/>
    </source>
</evidence>
<dbReference type="InterPro" id="IPR016142">
    <property type="entry name" value="Citrate_synth-like_lrg_a-sub"/>
</dbReference>
<evidence type="ECO:0008006" key="3">
    <source>
        <dbReference type="Google" id="ProtNLM"/>
    </source>
</evidence>
<dbReference type="GO" id="GO:0006099">
    <property type="term" value="P:tricarboxylic acid cycle"/>
    <property type="evidence" value="ECO:0007669"/>
    <property type="project" value="TreeGrafter"/>
</dbReference>
<dbReference type="Proteomes" id="UP000271087">
    <property type="component" value="Unassembled WGS sequence"/>
</dbReference>
<dbReference type="PANTHER" id="PTHR11739">
    <property type="entry name" value="CITRATE SYNTHASE"/>
    <property type="match status" value="1"/>
</dbReference>
<dbReference type="OrthoDB" id="8017587at2759"/>
<organism evidence="1 2">
    <name type="scientific">Onchocerca ochengi</name>
    <name type="common">Filarial nematode worm</name>
    <dbReference type="NCBI Taxonomy" id="42157"/>
    <lineage>
        <taxon>Eukaryota</taxon>
        <taxon>Metazoa</taxon>
        <taxon>Ecdysozoa</taxon>
        <taxon>Nematoda</taxon>
        <taxon>Chromadorea</taxon>
        <taxon>Rhabditida</taxon>
        <taxon>Spirurina</taxon>
        <taxon>Spiruromorpha</taxon>
        <taxon>Filarioidea</taxon>
        <taxon>Onchocercidae</taxon>
        <taxon>Onchocerca</taxon>
    </lineage>
</organism>
<name>A0A3P7N122_ONCOC</name>
<dbReference type="EMBL" id="UYRW01014031">
    <property type="protein sequence ID" value="VDN00636.1"/>
    <property type="molecule type" value="Genomic_DNA"/>
</dbReference>
<dbReference type="InterPro" id="IPR036969">
    <property type="entry name" value="Citrate_synthase_sf"/>
</dbReference>
<dbReference type="AlphaFoldDB" id="A0A3P7N122"/>
<dbReference type="Pfam" id="PF00285">
    <property type="entry name" value="Citrate_synt"/>
    <property type="match status" value="1"/>
</dbReference>
<accession>A0A3P7N122</accession>
<dbReference type="InterPro" id="IPR002020">
    <property type="entry name" value="Citrate_synthase"/>
</dbReference>